<evidence type="ECO:0000313" key="1">
    <source>
        <dbReference type="EMBL" id="WOE76339.1"/>
    </source>
</evidence>
<gene>
    <name evidence="1" type="ORF">RB602_06400</name>
</gene>
<name>A0AA97I140_9SPHN</name>
<protein>
    <recommendedName>
        <fullName evidence="3">Deoxynucleotide monophosphate kinase</fullName>
    </recommendedName>
</protein>
<keyword evidence="2" id="KW-1185">Reference proteome</keyword>
<dbReference type="InterPro" id="IPR027417">
    <property type="entry name" value="P-loop_NTPase"/>
</dbReference>
<accession>A0AA97I140</accession>
<reference evidence="1 2" key="1">
    <citation type="submission" date="2023-10" db="EMBL/GenBank/DDBJ databases">
        <title>Complete genome sequence of a Sphingomonadaceae bacterium.</title>
        <authorList>
            <person name="Yan C."/>
        </authorList>
    </citation>
    <scope>NUCLEOTIDE SEQUENCE [LARGE SCALE GENOMIC DNA]</scope>
    <source>
        <strain evidence="1 2">SCSIO 66989</strain>
    </source>
</reference>
<dbReference type="KEGG" id="acoa:RB602_06400"/>
<dbReference type="Proteomes" id="UP001302429">
    <property type="component" value="Chromosome"/>
</dbReference>
<evidence type="ECO:0000313" key="2">
    <source>
        <dbReference type="Proteomes" id="UP001302429"/>
    </source>
</evidence>
<dbReference type="RefSeq" id="WP_317083986.1">
    <property type="nucleotide sequence ID" value="NZ_CP136594.1"/>
</dbReference>
<dbReference type="Gene3D" id="3.40.50.300">
    <property type="entry name" value="P-loop containing nucleotide triphosphate hydrolases"/>
    <property type="match status" value="1"/>
</dbReference>
<sequence>MTDESKKPYFILFNGPPRSGKDTLGHQLFGYLLRTGADPIIAEFKEHIRHVALYILGIQPEDYEARKDEFLPEWHTTLRQFMIDFSEQFMKPKFGDDVWPKAAYHALGDLADNQIVIFTDLGFPVELEYLQSRTDPERVIVVQLEREGCDWSKDSRNYVFPREKDAGCIIIMNKGPVEEVGSVLLHVLDKQFGYAWRSRRAKQETNP</sequence>
<dbReference type="SUPFAM" id="SSF52540">
    <property type="entry name" value="P-loop containing nucleoside triphosphate hydrolases"/>
    <property type="match status" value="1"/>
</dbReference>
<dbReference type="AlphaFoldDB" id="A0AA97I140"/>
<proteinExistence type="predicted"/>
<organism evidence="1 2">
    <name type="scientific">Alterisphingorhabdus coralli</name>
    <dbReference type="NCBI Taxonomy" id="3071408"/>
    <lineage>
        <taxon>Bacteria</taxon>
        <taxon>Pseudomonadati</taxon>
        <taxon>Pseudomonadota</taxon>
        <taxon>Alphaproteobacteria</taxon>
        <taxon>Sphingomonadales</taxon>
        <taxon>Sphingomonadaceae</taxon>
        <taxon>Alterisphingorhabdus (ex Yan et al. 2024)</taxon>
    </lineage>
</organism>
<evidence type="ECO:0008006" key="3">
    <source>
        <dbReference type="Google" id="ProtNLM"/>
    </source>
</evidence>
<dbReference type="EMBL" id="CP136594">
    <property type="protein sequence ID" value="WOE76339.1"/>
    <property type="molecule type" value="Genomic_DNA"/>
</dbReference>